<accession>A0A3N9U0A6</accession>
<dbReference type="Pfam" id="PF13426">
    <property type="entry name" value="PAS_9"/>
    <property type="match status" value="1"/>
</dbReference>
<dbReference type="InterPro" id="IPR000014">
    <property type="entry name" value="PAS"/>
</dbReference>
<dbReference type="Proteomes" id="UP000281112">
    <property type="component" value="Unassembled WGS sequence"/>
</dbReference>
<dbReference type="NCBIfam" id="TIGR00229">
    <property type="entry name" value="sensory_box"/>
    <property type="match status" value="1"/>
</dbReference>
<dbReference type="InterPro" id="IPR001610">
    <property type="entry name" value="PAC"/>
</dbReference>
<sequence>MWFSKTKDVPTAEVDSDSLHDFKLNMTAITKYTACIMFSPQGIITFANDLFCNTVGYEFGEIEGKHHSIFCSKSLSSGSEYQQHWEDLRAGKSRSGVFERVRKDGSPLYISADYFPVQDETGNVVRVIKIARDVTEE</sequence>
<dbReference type="SMART" id="SM00086">
    <property type="entry name" value="PAC"/>
    <property type="match status" value="1"/>
</dbReference>
<dbReference type="EMBL" id="RJVQ01000018">
    <property type="protein sequence ID" value="RQW61076.1"/>
    <property type="molecule type" value="Genomic_DNA"/>
</dbReference>
<dbReference type="RefSeq" id="WP_124939206.1">
    <property type="nucleotide sequence ID" value="NZ_RJVQ01000018.1"/>
</dbReference>
<gene>
    <name evidence="2" type="ORF">EES38_21230</name>
</gene>
<dbReference type="AlphaFoldDB" id="A0A3N9U0A6"/>
<organism evidence="2 3">
    <name type="scientific">Vibrio viridaestus</name>
    <dbReference type="NCBI Taxonomy" id="2487322"/>
    <lineage>
        <taxon>Bacteria</taxon>
        <taxon>Pseudomonadati</taxon>
        <taxon>Pseudomonadota</taxon>
        <taxon>Gammaproteobacteria</taxon>
        <taxon>Vibrionales</taxon>
        <taxon>Vibrionaceae</taxon>
        <taxon>Vibrio</taxon>
    </lineage>
</organism>
<evidence type="ECO:0000259" key="1">
    <source>
        <dbReference type="PROSITE" id="PS50113"/>
    </source>
</evidence>
<dbReference type="PROSITE" id="PS50113">
    <property type="entry name" value="PAC"/>
    <property type="match status" value="1"/>
</dbReference>
<dbReference type="InterPro" id="IPR000700">
    <property type="entry name" value="PAS-assoc_C"/>
</dbReference>
<name>A0A3N9U0A6_9VIBR</name>
<dbReference type="OrthoDB" id="9765776at2"/>
<dbReference type="InterPro" id="IPR035965">
    <property type="entry name" value="PAS-like_dom_sf"/>
</dbReference>
<feature type="domain" description="PAC" evidence="1">
    <location>
        <begin position="94"/>
        <end position="137"/>
    </location>
</feature>
<evidence type="ECO:0000313" key="2">
    <source>
        <dbReference type="EMBL" id="RQW61076.1"/>
    </source>
</evidence>
<proteinExistence type="predicted"/>
<dbReference type="Gene3D" id="3.30.450.20">
    <property type="entry name" value="PAS domain"/>
    <property type="match status" value="1"/>
</dbReference>
<dbReference type="CDD" id="cd00130">
    <property type="entry name" value="PAS"/>
    <property type="match status" value="1"/>
</dbReference>
<evidence type="ECO:0000313" key="3">
    <source>
        <dbReference type="Proteomes" id="UP000281112"/>
    </source>
</evidence>
<protein>
    <submittedName>
        <fullName evidence="2">PAS domain-containing protein</fullName>
    </submittedName>
</protein>
<reference evidence="2 3" key="1">
    <citation type="submission" date="2018-11" db="EMBL/GenBank/DDBJ databases">
        <title>Vibrio LJC006 sp. nov., isolated from seawater during the bloom of the enteromorpha.</title>
        <authorList>
            <person name="Liang J."/>
        </authorList>
    </citation>
    <scope>NUCLEOTIDE SEQUENCE [LARGE SCALE GENOMIC DNA]</scope>
    <source>
        <strain evidence="2 3">LJC006</strain>
    </source>
</reference>
<dbReference type="SUPFAM" id="SSF55785">
    <property type="entry name" value="PYP-like sensor domain (PAS domain)"/>
    <property type="match status" value="1"/>
</dbReference>
<keyword evidence="3" id="KW-1185">Reference proteome</keyword>
<comment type="caution">
    <text evidence="2">The sequence shown here is derived from an EMBL/GenBank/DDBJ whole genome shotgun (WGS) entry which is preliminary data.</text>
</comment>